<dbReference type="PANTHER" id="PTHR11839:SF22">
    <property type="entry name" value="NUDIX HYDROLASE 26, CHLOROPLASTIC"/>
    <property type="match status" value="1"/>
</dbReference>
<comment type="cofactor">
    <cofactor evidence="1">
        <name>Mn(2+)</name>
        <dbReference type="ChEBI" id="CHEBI:29035"/>
    </cofactor>
</comment>
<accession>A0A6P8CI91</accession>
<dbReference type="GO" id="GO:0034432">
    <property type="term" value="F:bis(5'-adenosyl)-pentaphosphatase activity"/>
    <property type="evidence" value="ECO:0007669"/>
    <property type="project" value="TreeGrafter"/>
</dbReference>
<dbReference type="SUPFAM" id="SSF55811">
    <property type="entry name" value="Nudix"/>
    <property type="match status" value="1"/>
</dbReference>
<keyword evidence="2 3" id="KW-0378">Hydrolase</keyword>
<evidence type="ECO:0000313" key="5">
    <source>
        <dbReference type="Proteomes" id="UP000515151"/>
    </source>
</evidence>
<gene>
    <name evidence="6" type="primary">LOC116195368</name>
</gene>
<evidence type="ECO:0000256" key="2">
    <source>
        <dbReference type="ARBA" id="ARBA00022801"/>
    </source>
</evidence>
<dbReference type="GO" id="GO:0008893">
    <property type="term" value="F:guanosine-3',5'-bis(diphosphate) 3'-diphosphatase activity"/>
    <property type="evidence" value="ECO:0007669"/>
    <property type="project" value="TreeGrafter"/>
</dbReference>
<dbReference type="InterPro" id="IPR020084">
    <property type="entry name" value="NUDIX_hydrolase_CS"/>
</dbReference>
<dbReference type="PANTHER" id="PTHR11839">
    <property type="entry name" value="UDP/ADP-SUGAR PYROPHOSPHATASE"/>
    <property type="match status" value="1"/>
</dbReference>
<dbReference type="GeneID" id="116195368"/>
<dbReference type="GO" id="GO:0019693">
    <property type="term" value="P:ribose phosphate metabolic process"/>
    <property type="evidence" value="ECO:0007669"/>
    <property type="project" value="TreeGrafter"/>
</dbReference>
<proteinExistence type="inferred from homology"/>
<dbReference type="PRINTS" id="PR00502">
    <property type="entry name" value="NUDIXFAMILY"/>
</dbReference>
<dbReference type="InterPro" id="IPR020476">
    <property type="entry name" value="Nudix_hydrolase"/>
</dbReference>
<dbReference type="PROSITE" id="PS00893">
    <property type="entry name" value="NUDIX_BOX"/>
    <property type="match status" value="1"/>
</dbReference>
<dbReference type="AlphaFoldDB" id="A0A6P8CI91"/>
<reference evidence="5" key="1">
    <citation type="journal article" date="2020" name="Plant Biotechnol. J.">
        <title>The pomegranate (Punica granatum L.) draft genome dissects genetic divergence between soft- and hard-seeded cultivars.</title>
        <authorList>
            <person name="Luo X."/>
            <person name="Li H."/>
            <person name="Wu Z."/>
            <person name="Yao W."/>
            <person name="Zhao P."/>
            <person name="Cao D."/>
            <person name="Yu H."/>
            <person name="Li K."/>
            <person name="Poudel K."/>
            <person name="Zhao D."/>
            <person name="Zhang F."/>
            <person name="Xia X."/>
            <person name="Chen L."/>
            <person name="Wang Q."/>
            <person name="Jing D."/>
            <person name="Cao S."/>
        </authorList>
    </citation>
    <scope>NUCLEOTIDE SEQUENCE [LARGE SCALE GENOMIC DNA]</scope>
    <source>
        <strain evidence="5">cv. Tunisia</strain>
    </source>
</reference>
<evidence type="ECO:0000256" key="1">
    <source>
        <dbReference type="ARBA" id="ARBA00001936"/>
    </source>
</evidence>
<organism evidence="5 6">
    <name type="scientific">Punica granatum</name>
    <name type="common">Pomegranate</name>
    <dbReference type="NCBI Taxonomy" id="22663"/>
    <lineage>
        <taxon>Eukaryota</taxon>
        <taxon>Viridiplantae</taxon>
        <taxon>Streptophyta</taxon>
        <taxon>Embryophyta</taxon>
        <taxon>Tracheophyta</taxon>
        <taxon>Spermatophyta</taxon>
        <taxon>Magnoliopsida</taxon>
        <taxon>eudicotyledons</taxon>
        <taxon>Gunneridae</taxon>
        <taxon>Pentapetalae</taxon>
        <taxon>rosids</taxon>
        <taxon>malvids</taxon>
        <taxon>Myrtales</taxon>
        <taxon>Lythraceae</taxon>
        <taxon>Punica</taxon>
    </lineage>
</organism>
<keyword evidence="5" id="KW-1185">Reference proteome</keyword>
<comment type="similarity">
    <text evidence="3">Belongs to the Nudix hydrolase family.</text>
</comment>
<dbReference type="InterPro" id="IPR000086">
    <property type="entry name" value="NUDIX_hydrolase_dom"/>
</dbReference>
<dbReference type="NCBIfam" id="NF001938">
    <property type="entry name" value="PRK00714.1-5"/>
    <property type="match status" value="1"/>
</dbReference>
<dbReference type="OrthoDB" id="276276at2759"/>
<reference evidence="6" key="2">
    <citation type="submission" date="2025-08" db="UniProtKB">
        <authorList>
            <consortium name="RefSeq"/>
        </authorList>
    </citation>
    <scope>IDENTIFICATION</scope>
    <source>
        <tissue evidence="6">Leaf</tissue>
    </source>
</reference>
<dbReference type="Gene3D" id="3.90.79.10">
    <property type="entry name" value="Nucleoside Triphosphate Pyrophosphohydrolase"/>
    <property type="match status" value="1"/>
</dbReference>
<name>A0A6P8CI91_PUNGR</name>
<dbReference type="GO" id="GO:0006753">
    <property type="term" value="P:nucleoside phosphate metabolic process"/>
    <property type="evidence" value="ECO:0007669"/>
    <property type="project" value="TreeGrafter"/>
</dbReference>
<dbReference type="GO" id="GO:0009507">
    <property type="term" value="C:chloroplast"/>
    <property type="evidence" value="ECO:0007669"/>
    <property type="project" value="TreeGrafter"/>
</dbReference>
<evidence type="ECO:0000313" key="6">
    <source>
        <dbReference type="RefSeq" id="XP_031380373.1"/>
    </source>
</evidence>
<dbReference type="InterPro" id="IPR015797">
    <property type="entry name" value="NUDIX_hydrolase-like_dom_sf"/>
</dbReference>
<evidence type="ECO:0000259" key="4">
    <source>
        <dbReference type="PROSITE" id="PS51462"/>
    </source>
</evidence>
<protein>
    <submittedName>
        <fullName evidence="6">Nudix hydrolase 26, chloroplastic-like isoform X1</fullName>
    </submittedName>
</protein>
<dbReference type="PROSITE" id="PS51462">
    <property type="entry name" value="NUDIX"/>
    <property type="match status" value="1"/>
</dbReference>
<dbReference type="Pfam" id="PF00293">
    <property type="entry name" value="NUDIX"/>
    <property type="match status" value="1"/>
</dbReference>
<dbReference type="Proteomes" id="UP000515151">
    <property type="component" value="Chromosome 2"/>
</dbReference>
<sequence length="174" mass="20023">MEAQAQAPPEGYRRNAGICLINSSNKIFFASRLGRLEIWEMPQGGIDDGEDPKTAAFRELREETGVSSAEILAEVQLLVIVPYWLTYNFLPEARERLKVHWGTDYKGQAQKWFLFKFTGKEKEINLLGDGTEKPEFGKWSWISPEQVLELVEDSRKPVYEEVLGFFSPHLKEQL</sequence>
<feature type="domain" description="Nudix hydrolase" evidence="4">
    <location>
        <begin position="11"/>
        <end position="164"/>
    </location>
</feature>
<evidence type="ECO:0000256" key="3">
    <source>
        <dbReference type="RuleBase" id="RU003476"/>
    </source>
</evidence>
<dbReference type="RefSeq" id="XP_031380373.1">
    <property type="nucleotide sequence ID" value="XM_031524513.1"/>
</dbReference>
<dbReference type="InterPro" id="IPR022927">
    <property type="entry name" value="RppH"/>
</dbReference>
<dbReference type="CDD" id="cd03671">
    <property type="entry name" value="NUDIX_Ap4A_hydrolase_plant_like"/>
    <property type="match status" value="1"/>
</dbReference>